<evidence type="ECO:0000256" key="14">
    <source>
        <dbReference type="RuleBase" id="RU365076"/>
    </source>
</evidence>
<dbReference type="InterPro" id="IPR042855">
    <property type="entry name" value="V_SNARE_CC"/>
</dbReference>
<dbReference type="Gene3D" id="1.50.10.20">
    <property type="match status" value="1"/>
</dbReference>
<dbReference type="GO" id="GO:0004663">
    <property type="term" value="F:Rab geranylgeranyltransferase activity"/>
    <property type="evidence" value="ECO:0007669"/>
    <property type="project" value="UniProtKB-UniRule"/>
</dbReference>
<evidence type="ECO:0000256" key="3">
    <source>
        <dbReference type="ARBA" id="ARBA00012656"/>
    </source>
</evidence>
<dbReference type="Gene3D" id="1.20.5.110">
    <property type="match status" value="1"/>
</dbReference>
<dbReference type="SUPFAM" id="SSF58038">
    <property type="entry name" value="SNARE fusion complex"/>
    <property type="match status" value="1"/>
</dbReference>
<dbReference type="PROSITE" id="PS50892">
    <property type="entry name" value="V_SNARE"/>
    <property type="match status" value="1"/>
</dbReference>
<keyword evidence="8" id="KW-0677">Repeat</keyword>
<organism evidence="17 18">
    <name type="scientific">Holothuria leucospilota</name>
    <name type="common">Black long sea cucumber</name>
    <name type="synonym">Mertensiothuria leucospilota</name>
    <dbReference type="NCBI Taxonomy" id="206669"/>
    <lineage>
        <taxon>Eukaryota</taxon>
        <taxon>Metazoa</taxon>
        <taxon>Echinodermata</taxon>
        <taxon>Eleutherozoa</taxon>
        <taxon>Echinozoa</taxon>
        <taxon>Holothuroidea</taxon>
        <taxon>Aspidochirotacea</taxon>
        <taxon>Aspidochirotida</taxon>
        <taxon>Holothuriidae</taxon>
        <taxon>Holothuria</taxon>
    </lineage>
</organism>
<keyword evidence="18" id="KW-1185">Reference proteome</keyword>
<feature type="domain" description="V-SNARE coiled-coil homology" evidence="16">
    <location>
        <begin position="59"/>
        <end position="119"/>
    </location>
</feature>
<evidence type="ECO:0000256" key="10">
    <source>
        <dbReference type="ARBA" id="ARBA00047658"/>
    </source>
</evidence>
<keyword evidence="9 14" id="KW-0862">Zinc</keyword>
<evidence type="ECO:0000256" key="15">
    <source>
        <dbReference type="SAM" id="MobiDB-lite"/>
    </source>
</evidence>
<name>A0A9Q1HAJ7_HOLLE</name>
<protein>
    <recommendedName>
        <fullName evidence="12 14">Geranylgeranyl transferase type-2 subunit beta</fullName>
        <ecNumber evidence="3 14">2.5.1.60</ecNumber>
    </recommendedName>
</protein>
<dbReference type="EC" id="2.5.1.60" evidence="3 14"/>
<dbReference type="EMBL" id="JAIZAY010000007">
    <property type="protein sequence ID" value="KAJ8038518.1"/>
    <property type="molecule type" value="Genomic_DNA"/>
</dbReference>
<dbReference type="SUPFAM" id="SSF48239">
    <property type="entry name" value="Terpenoid cyclases/Protein prenyltransferases"/>
    <property type="match status" value="1"/>
</dbReference>
<dbReference type="InterPro" id="IPR001330">
    <property type="entry name" value="Prenyltrans"/>
</dbReference>
<dbReference type="PRINTS" id="PR00219">
    <property type="entry name" value="SYNAPTOBREVN"/>
</dbReference>
<keyword evidence="13" id="KW-0175">Coiled coil</keyword>
<comment type="catalytic activity">
    <reaction evidence="10 14">
        <text>geranylgeranyl diphosphate + L-cysteinyl-[protein] = S-geranylgeranyl-L-cysteinyl-[protein] + diphosphate</text>
        <dbReference type="Rhea" id="RHEA:21240"/>
        <dbReference type="Rhea" id="RHEA-COMP:10131"/>
        <dbReference type="Rhea" id="RHEA-COMP:11537"/>
        <dbReference type="ChEBI" id="CHEBI:29950"/>
        <dbReference type="ChEBI" id="CHEBI:33019"/>
        <dbReference type="ChEBI" id="CHEBI:57533"/>
        <dbReference type="ChEBI" id="CHEBI:86021"/>
        <dbReference type="EC" id="2.5.1.60"/>
    </reaction>
</comment>
<dbReference type="AlphaFoldDB" id="A0A9Q1HAJ7"/>
<dbReference type="GO" id="GO:0046872">
    <property type="term" value="F:metal ion binding"/>
    <property type="evidence" value="ECO:0007669"/>
    <property type="project" value="UniProtKB-KW"/>
</dbReference>
<evidence type="ECO:0000256" key="9">
    <source>
        <dbReference type="ARBA" id="ARBA00022833"/>
    </source>
</evidence>
<dbReference type="InterPro" id="IPR001388">
    <property type="entry name" value="Synaptobrevin-like"/>
</dbReference>
<dbReference type="InterPro" id="IPR026873">
    <property type="entry name" value="Ptb1"/>
</dbReference>
<evidence type="ECO:0000256" key="11">
    <source>
        <dbReference type="ARBA" id="ARBA00062019"/>
    </source>
</evidence>
<dbReference type="PANTHER" id="PTHR11774">
    <property type="entry name" value="GERANYLGERANYL TRANSFERASE TYPE BETA SUBUNIT"/>
    <property type="match status" value="1"/>
</dbReference>
<evidence type="ECO:0000256" key="12">
    <source>
        <dbReference type="ARBA" id="ARBA00069127"/>
    </source>
</evidence>
<dbReference type="InterPro" id="IPR008930">
    <property type="entry name" value="Terpenoid_cyclase/PrenylTrfase"/>
</dbReference>
<dbReference type="OrthoDB" id="5428259at2759"/>
<dbReference type="FunFam" id="1.50.10.20:FF:000004">
    <property type="entry name" value="Geranylgeranyl transferase type-2 subunit beta"/>
    <property type="match status" value="1"/>
</dbReference>
<dbReference type="CDD" id="cd15869">
    <property type="entry name" value="R-SNARE_VAMP4"/>
    <property type="match status" value="1"/>
</dbReference>
<comment type="cofactor">
    <cofactor evidence="14">
        <name>Zn(2+)</name>
        <dbReference type="ChEBI" id="CHEBI:29105"/>
    </cofactor>
    <text evidence="14">Binds 1 zinc ion per subunit.</text>
</comment>
<comment type="caution">
    <text evidence="17">The sequence shown here is derived from an EMBL/GenBank/DDBJ whole genome shotgun (WGS) entry which is preliminary data.</text>
</comment>
<evidence type="ECO:0000313" key="17">
    <source>
        <dbReference type="EMBL" id="KAJ8038518.1"/>
    </source>
</evidence>
<evidence type="ECO:0000256" key="8">
    <source>
        <dbReference type="ARBA" id="ARBA00022737"/>
    </source>
</evidence>
<evidence type="ECO:0000256" key="4">
    <source>
        <dbReference type="ARBA" id="ARBA00022553"/>
    </source>
</evidence>
<dbReference type="Pfam" id="PF00432">
    <property type="entry name" value="Prenyltrans"/>
    <property type="match status" value="1"/>
</dbReference>
<keyword evidence="4" id="KW-0597">Phosphoprotein</keyword>
<evidence type="ECO:0000256" key="1">
    <source>
        <dbReference type="ARBA" id="ARBA00002902"/>
    </source>
</evidence>
<feature type="compositionally biased region" description="Basic and acidic residues" evidence="15">
    <location>
        <begin position="48"/>
        <end position="57"/>
    </location>
</feature>
<evidence type="ECO:0000256" key="7">
    <source>
        <dbReference type="ARBA" id="ARBA00022723"/>
    </source>
</evidence>
<dbReference type="CDD" id="cd02894">
    <property type="entry name" value="GGTase-II"/>
    <property type="match status" value="1"/>
</dbReference>
<dbReference type="PANTHER" id="PTHR11774:SF11">
    <property type="entry name" value="GERANYLGERANYL TRANSFERASE TYPE-2 SUBUNIT BETA"/>
    <property type="match status" value="1"/>
</dbReference>
<evidence type="ECO:0000259" key="16">
    <source>
        <dbReference type="PROSITE" id="PS50892"/>
    </source>
</evidence>
<evidence type="ECO:0000256" key="13">
    <source>
        <dbReference type="PROSITE-ProRule" id="PRU00290"/>
    </source>
</evidence>
<comment type="similarity">
    <text evidence="2 14">Belongs to the protein prenyltransferase subunit beta family.</text>
</comment>
<keyword evidence="6 14" id="KW-0808">Transferase</keyword>
<dbReference type="GO" id="GO:0016192">
    <property type="term" value="P:vesicle-mediated transport"/>
    <property type="evidence" value="ECO:0007669"/>
    <property type="project" value="InterPro"/>
</dbReference>
<dbReference type="InterPro" id="IPR045089">
    <property type="entry name" value="PGGT1B-like"/>
</dbReference>
<sequence>MPPKFKKYLRSEDVRGSHEIERANLLGEYHDEEDEDGDFFIKNSPVPDRNRDRQNVDPKVQRIQGQVDEVIDIMHDNIGKVLNRGERLEDLQDKSEDLAYSATVFRVSAKGLRTHFWWQDCKGTPIKDVTIKPDAPSELLLSKHGDYIAAYGNKKDDYEYIMTEYLRMSGIYWGITAMDLMKELHRMDREEVITFVKSCQHDCGGIGASLAHDPHLLYTLSAVQILTIYDAIDAINVDKAVEYIKGLQQEDGSFMGDKWGEIDTRFSFCAVACLALLKRLDAISVDKAVEYVVSCKNFDGGFGVRPGSESHSGQIYCCVGMLAITNSLHHVDSDLLGWWLCERQLPSGGLNGRPEKLPDVCYSWWVLASLKIIGRIHWIDKSKLEKFILACQDEETGGFADRPGDIVSYGVCF</sequence>
<proteinExistence type="inferred from homology"/>
<dbReference type="GO" id="GO:0016020">
    <property type="term" value="C:membrane"/>
    <property type="evidence" value="ECO:0007669"/>
    <property type="project" value="InterPro"/>
</dbReference>
<comment type="function">
    <text evidence="14">Catalyzes the transfer of a geranylgeranyl moiety from geranylgeranyl diphosphate to both cysteines of proteins with the C-terminal sequence -XXCC, -XCXC and -CCXX.</text>
</comment>
<evidence type="ECO:0000256" key="2">
    <source>
        <dbReference type="ARBA" id="ARBA00010497"/>
    </source>
</evidence>
<evidence type="ECO:0000313" key="18">
    <source>
        <dbReference type="Proteomes" id="UP001152320"/>
    </source>
</evidence>
<dbReference type="Pfam" id="PF00957">
    <property type="entry name" value="Synaptobrevin"/>
    <property type="match status" value="1"/>
</dbReference>
<comment type="subunit">
    <text evidence="11">Heterotrimer composed of RABGGTA, RABGGTB and CHM; within this trimer, RABGGTA and RABGGTB form the catalytic component B, while CHM (component A) mediates peptide substrate binding. The Rab GGTase dimer (RGGT) interacts with CHM (component A) prior to Rab protein binding; the association is stabilized by geranylgeranyl pyrophosphate (GGpp). The CHM:RGGT:Rab complex is destabilized by GGpp. Interaction of RABGGTB with prenylated PTP4A2 precludes its association with RABGGTA and inhibits enzyme activity. Interacts with CHODL. Interacts with non-phosphorylated form of RAB8A; phosphorylation of RAB8A at 'Thr-72' disrupts this interaction.</text>
</comment>
<comment type="function">
    <text evidence="1">Catalyzes the transfer of a geranylgeranyl moiety from geranylgeranyl diphosphate to both cysteines of Rab proteins with the C-terminal sequence -XXCC, -XCXC and -CCXX, such as RAB1A, RAB3A, RAB5A and RAB7A.</text>
</comment>
<gene>
    <name evidence="17" type="ORF">HOLleu_15966</name>
</gene>
<keyword evidence="7 14" id="KW-0479">Metal-binding</keyword>
<evidence type="ECO:0000256" key="6">
    <source>
        <dbReference type="ARBA" id="ARBA00022679"/>
    </source>
</evidence>
<dbReference type="GO" id="GO:0005968">
    <property type="term" value="C:Rab-protein geranylgeranyltransferase complex"/>
    <property type="evidence" value="ECO:0007669"/>
    <property type="project" value="UniProtKB-UniRule"/>
</dbReference>
<feature type="region of interest" description="Disordered" evidence="15">
    <location>
        <begin position="27"/>
        <end position="57"/>
    </location>
</feature>
<dbReference type="Proteomes" id="UP001152320">
    <property type="component" value="Chromosome 7"/>
</dbReference>
<reference evidence="17" key="1">
    <citation type="submission" date="2021-10" db="EMBL/GenBank/DDBJ databases">
        <title>Tropical sea cucumber genome reveals ecological adaptation and Cuvierian tubules defense mechanism.</title>
        <authorList>
            <person name="Chen T."/>
        </authorList>
    </citation>
    <scope>NUCLEOTIDE SEQUENCE</scope>
    <source>
        <strain evidence="17">Nanhai2018</strain>
        <tissue evidence="17">Muscle</tissue>
    </source>
</reference>
<keyword evidence="5 14" id="KW-0637">Prenyltransferase</keyword>
<evidence type="ECO:0000256" key="5">
    <source>
        <dbReference type="ARBA" id="ARBA00022602"/>
    </source>
</evidence>
<accession>A0A9Q1HAJ7</accession>